<feature type="coiled-coil region" evidence="1">
    <location>
        <begin position="154"/>
        <end position="181"/>
    </location>
</feature>
<dbReference type="EMBL" id="LT882681">
    <property type="protein sequence ID" value="SMY25175.1"/>
    <property type="molecule type" value="Genomic_DNA"/>
</dbReference>
<name>A0A1Y6LLL1_ZYMTR</name>
<feature type="region of interest" description="Disordered" evidence="2">
    <location>
        <begin position="1"/>
        <end position="39"/>
    </location>
</feature>
<feature type="region of interest" description="Disordered" evidence="2">
    <location>
        <begin position="553"/>
        <end position="575"/>
    </location>
</feature>
<organism evidence="3 4">
    <name type="scientific">Zymoseptoria tritici ST99CH_1A5</name>
    <dbReference type="NCBI Taxonomy" id="1276529"/>
    <lineage>
        <taxon>Eukaryota</taxon>
        <taxon>Fungi</taxon>
        <taxon>Dikarya</taxon>
        <taxon>Ascomycota</taxon>
        <taxon>Pezizomycotina</taxon>
        <taxon>Dothideomycetes</taxon>
        <taxon>Dothideomycetidae</taxon>
        <taxon>Mycosphaerellales</taxon>
        <taxon>Mycosphaerellaceae</taxon>
        <taxon>Zymoseptoria</taxon>
    </lineage>
</organism>
<dbReference type="AlphaFoldDB" id="A0A1Y6LLL1"/>
<keyword evidence="1" id="KW-0175">Coiled coil</keyword>
<feature type="region of interest" description="Disordered" evidence="2">
    <location>
        <begin position="297"/>
        <end position="377"/>
    </location>
</feature>
<reference evidence="3 4" key="1">
    <citation type="submission" date="2016-10" db="EMBL/GenBank/DDBJ databases">
        <authorList>
            <person name="Varghese N."/>
        </authorList>
    </citation>
    <scope>NUCLEOTIDE SEQUENCE [LARGE SCALE GENOMIC DNA]</scope>
</reference>
<evidence type="ECO:0000313" key="3">
    <source>
        <dbReference type="EMBL" id="SMY25175.1"/>
    </source>
</evidence>
<feature type="compositionally biased region" description="Basic and acidic residues" evidence="2">
    <location>
        <begin position="297"/>
        <end position="314"/>
    </location>
</feature>
<sequence length="776" mass="86661">MVGGVAKLNGAAASRPPTDPPPKKSYTQDSEHESAGDKKEHIVLHRIRQRSRFFWTPNRTIENLYLDLRSPSQAFHRSTALNTKYFNFSVVKRGQLNMPHLQPCEVDWHERNFEILPRKLLYQEAQVWPKPPRRHRKLSQYYRGYLTSSINAKKKFQKGKMQRLVEEADDLLEDEAEWSRKRKRVKRLWGDYGDDDEDSESDEEDSESDEDFESDDDDDRDSTGQSARTSCPCLGEDDCLAKLRGYVECRKSMFQHGVAAQIADVMDTVSEWANDAAASKETDSSDKRSTFKTSIETHHNNFINDEMRLKHDLEDPTASPRPTKRESKSPESSGIVTPASSTSASSSDSMPALLSAGAEQDPDFASGASEDAFDDTSEEALEANFNSLASEGVHSDITSGSKIGQPGDMGAFLDRMLGFQSGRHIEENAPPNRHQFSARFTSVEDDAVHSDDASVLNVDGDFDMDAFMNDVARHSDGTAIQEDGTTQPPPDLGIDPQLLSTTQFPHHQPAASYTAAKTQSQAVVDDMMMLEQPHIDVQPAEFDEQLAIDNAHHEGDKQQAAENAPRGTKAAASTKLEHPSLDAAPIPFQPTVYILSHLPRSLPEDRQHLDDFFHSSTIVVPVWTNYDGRRGSWYNSHDSRFETCGKFTLSLREHADVHRTLESLGGVHDIRFGSVRFDVGTAFRSLARVYITFVRPGEPYQGTGQIVPLGDGSSGLVDIFAEVVHGHWKIAKLNELVVDWMAENMTEWPSPEGLNLEDVEAVASLFVNRPGASWKR</sequence>
<feature type="region of interest" description="Disordered" evidence="2">
    <location>
        <begin position="190"/>
        <end position="231"/>
    </location>
</feature>
<proteinExistence type="predicted"/>
<evidence type="ECO:0000313" key="4">
    <source>
        <dbReference type="Proteomes" id="UP000215453"/>
    </source>
</evidence>
<evidence type="ECO:0000256" key="1">
    <source>
        <dbReference type="SAM" id="Coils"/>
    </source>
</evidence>
<evidence type="ECO:0000256" key="2">
    <source>
        <dbReference type="SAM" id="MobiDB-lite"/>
    </source>
</evidence>
<feature type="compositionally biased region" description="Low complexity" evidence="2">
    <location>
        <begin position="337"/>
        <end position="356"/>
    </location>
</feature>
<dbReference type="Proteomes" id="UP000215453">
    <property type="component" value="Chromosome 6"/>
</dbReference>
<accession>A0A1Y6LLL1</accession>
<gene>
    <name evidence="3" type="ORF">ZT1A5_G6617</name>
</gene>
<protein>
    <submittedName>
        <fullName evidence="3">Uncharacterized protein</fullName>
    </submittedName>
</protein>
<feature type="compositionally biased region" description="Basic and acidic residues" evidence="2">
    <location>
        <begin position="29"/>
        <end position="39"/>
    </location>
</feature>
<feature type="compositionally biased region" description="Acidic residues" evidence="2">
    <location>
        <begin position="192"/>
        <end position="220"/>
    </location>
</feature>